<dbReference type="AlphaFoldDB" id="A0A9P4TH07"/>
<accession>A0A9P4TH07</accession>
<evidence type="ECO:0000256" key="4">
    <source>
        <dbReference type="ARBA" id="ARBA00025740"/>
    </source>
</evidence>
<keyword evidence="3" id="KW-0677">Repeat</keyword>
<dbReference type="InterPro" id="IPR036322">
    <property type="entry name" value="WD40_repeat_dom_sf"/>
</dbReference>
<protein>
    <submittedName>
        <fullName evidence="6">Autophagy protein</fullName>
    </submittedName>
</protein>
<evidence type="ECO:0000256" key="5">
    <source>
        <dbReference type="SAM" id="MobiDB-lite"/>
    </source>
</evidence>
<feature type="compositionally biased region" description="Polar residues" evidence="5">
    <location>
        <begin position="265"/>
        <end position="278"/>
    </location>
</feature>
<dbReference type="EMBL" id="SWKU01000009">
    <property type="protein sequence ID" value="KAF3003638.1"/>
    <property type="molecule type" value="Genomic_DNA"/>
</dbReference>
<dbReference type="SUPFAM" id="SSF50978">
    <property type="entry name" value="WD40 repeat-like"/>
    <property type="match status" value="1"/>
</dbReference>
<sequence length="433" mass="47163">MGSMNFVTFNQDHSHLGVGTSNGYRVYTTDPFNKQSESREGDVSSLEMLFSTSLVALTLSPRVLRIQNTKVRHSTICEMTFRTAILAMRLNRKRLVVVLESELYIYDISNMQMLKTEKTSPNPNAICALSASSENNYLVYPLPTKAAPNTFQPPSHAPPKADHVAPSSGEVLIYDATKMEAVNVIEAHNSPLSCIALNNDGTLLATASEKGTIIRVFSIPDAQKLYQFRRGSIPSRIYSMSFNSTSTLLSVSSATETVHIFRLGTPNTSRSNSVSSGPNKPASITRGRSSSRASEEVPDEFGDSLGDIPAPERKALNPTFGSLIRRTSQTVGKSFAATVGGYLPSAVAEMWEPSRDFAWVKVPKSPNSSSSGPIRTVVALSNNGPQIMVVTSEGNYYVFNIDLEKGGEGTLYKQYSLLEPNELASNSMQDYAD</sequence>
<comment type="subcellular location">
    <subcellularLocation>
        <location evidence="1">Vacuole membrane</location>
        <topology evidence="1">Peripheral membrane protein</topology>
    </subcellularLocation>
</comment>
<keyword evidence="2" id="KW-0853">WD repeat</keyword>
<evidence type="ECO:0000256" key="2">
    <source>
        <dbReference type="ARBA" id="ARBA00022574"/>
    </source>
</evidence>
<dbReference type="InterPro" id="IPR001680">
    <property type="entry name" value="WD40_rpt"/>
</dbReference>
<dbReference type="OrthoDB" id="1667587at2759"/>
<keyword evidence="7" id="KW-1185">Reference proteome</keyword>
<dbReference type="SMART" id="SM00320">
    <property type="entry name" value="WD40"/>
    <property type="match status" value="2"/>
</dbReference>
<dbReference type="Proteomes" id="UP000801428">
    <property type="component" value="Unassembled WGS sequence"/>
</dbReference>
<dbReference type="InterPro" id="IPR048720">
    <property type="entry name" value="PROPPIN"/>
</dbReference>
<organism evidence="6 7">
    <name type="scientific">Curvularia kusanoi</name>
    <name type="common">Cochliobolus kusanoi</name>
    <dbReference type="NCBI Taxonomy" id="90978"/>
    <lineage>
        <taxon>Eukaryota</taxon>
        <taxon>Fungi</taxon>
        <taxon>Dikarya</taxon>
        <taxon>Ascomycota</taxon>
        <taxon>Pezizomycotina</taxon>
        <taxon>Dothideomycetes</taxon>
        <taxon>Pleosporomycetidae</taxon>
        <taxon>Pleosporales</taxon>
        <taxon>Pleosporineae</taxon>
        <taxon>Pleosporaceae</taxon>
        <taxon>Curvularia</taxon>
    </lineage>
</organism>
<feature type="region of interest" description="Disordered" evidence="5">
    <location>
        <begin position="264"/>
        <end position="313"/>
    </location>
</feature>
<comment type="similarity">
    <text evidence="4">Belongs to the WD repeat PROPPIN family.</text>
</comment>
<evidence type="ECO:0000256" key="1">
    <source>
        <dbReference type="ARBA" id="ARBA00004148"/>
    </source>
</evidence>
<gene>
    <name evidence="6" type="primary">ATG18</name>
    <name evidence="6" type="ORF">E8E13_007792</name>
</gene>
<reference evidence="6" key="1">
    <citation type="submission" date="2019-04" db="EMBL/GenBank/DDBJ databases">
        <title>Sequencing of skin fungus with MAO and IRED activity.</title>
        <authorList>
            <person name="Marsaioli A.J."/>
            <person name="Bonatto J.M.C."/>
            <person name="Reis Junior O."/>
        </authorList>
    </citation>
    <scope>NUCLEOTIDE SEQUENCE</scope>
    <source>
        <strain evidence="6">30M1</strain>
    </source>
</reference>
<evidence type="ECO:0000313" key="7">
    <source>
        <dbReference type="Proteomes" id="UP000801428"/>
    </source>
</evidence>
<evidence type="ECO:0000256" key="3">
    <source>
        <dbReference type="ARBA" id="ARBA00022737"/>
    </source>
</evidence>
<dbReference type="PANTHER" id="PTHR11227">
    <property type="entry name" value="WD-REPEAT PROTEIN INTERACTING WITH PHOSPHOINOSIDES WIPI -RELATED"/>
    <property type="match status" value="1"/>
</dbReference>
<dbReference type="GO" id="GO:0005774">
    <property type="term" value="C:vacuolar membrane"/>
    <property type="evidence" value="ECO:0007669"/>
    <property type="project" value="UniProtKB-SubCell"/>
</dbReference>
<dbReference type="Gene3D" id="2.130.10.10">
    <property type="entry name" value="YVTN repeat-like/Quinoprotein amine dehydrogenase"/>
    <property type="match status" value="1"/>
</dbReference>
<evidence type="ECO:0000313" key="6">
    <source>
        <dbReference type="EMBL" id="KAF3003638.1"/>
    </source>
</evidence>
<name>A0A9P4TH07_CURKU</name>
<dbReference type="Pfam" id="PF21032">
    <property type="entry name" value="PROPPIN"/>
    <property type="match status" value="2"/>
</dbReference>
<comment type="caution">
    <text evidence="6">The sequence shown here is derived from an EMBL/GenBank/DDBJ whole genome shotgun (WGS) entry which is preliminary data.</text>
</comment>
<dbReference type="InterPro" id="IPR015943">
    <property type="entry name" value="WD40/YVTN_repeat-like_dom_sf"/>
</dbReference>
<proteinExistence type="inferred from homology"/>